<feature type="transmembrane region" description="Helical" evidence="5">
    <location>
        <begin position="234"/>
        <end position="252"/>
    </location>
</feature>
<evidence type="ECO:0000313" key="8">
    <source>
        <dbReference type="Proteomes" id="UP000253426"/>
    </source>
</evidence>
<feature type="transmembrane region" description="Helical" evidence="5">
    <location>
        <begin position="272"/>
        <end position="294"/>
    </location>
</feature>
<dbReference type="EMBL" id="QNRR01000010">
    <property type="protein sequence ID" value="RBP39009.1"/>
    <property type="molecule type" value="Genomic_DNA"/>
</dbReference>
<feature type="transmembrane region" description="Helical" evidence="5">
    <location>
        <begin position="331"/>
        <end position="353"/>
    </location>
</feature>
<keyword evidence="8" id="KW-1185">Reference proteome</keyword>
<dbReference type="InterPro" id="IPR020846">
    <property type="entry name" value="MFS_dom"/>
</dbReference>
<dbReference type="InterPro" id="IPR036259">
    <property type="entry name" value="MFS_trans_sf"/>
</dbReference>
<dbReference type="PANTHER" id="PTHR11662:SF399">
    <property type="entry name" value="FI19708P1-RELATED"/>
    <property type="match status" value="1"/>
</dbReference>
<evidence type="ECO:0000313" key="7">
    <source>
        <dbReference type="EMBL" id="RBP39009.1"/>
    </source>
</evidence>
<dbReference type="InterPro" id="IPR011701">
    <property type="entry name" value="MFS"/>
</dbReference>
<gene>
    <name evidence="7" type="ORF">DES53_11032</name>
</gene>
<sequence>MRPTSVRHSVLFATTLTAFLMYLDRACLAWMLDSDSFKNDLHLTPDQNSHIKSAFFWAYALAQVPAGWLAERFGKRTLMTILIVTWSAFTALTGFANGIWMLLLARIGCGLAEAGAYPISGSLLSRWAHLNWRGFSSGVVSLGGRLGFVLAPLITVSIIVGTGNWRWAGWIYGLTGIIVALVFWWTFRETPETHPRCNEAERALLNEGRNAPTEDSSAPRRSFPWRAVLTDRSLWLMCAYQMLTNFGWAFVINSMSTYLRDVRKLSDEMNGYISTLTLFIGLFGLLLGGLLTDWLTRRFGLRLGRLIPLSVTRFVSAAMCIACLWVQNPWLLAVCLGLMVFSTDSGLPAVWAWAQDVGGRNVAPIFGWANMWGNFGAALQANLAGWLLATFDKNGDQNELFIACAIAFTLAGFLSFGINASKKVEGA</sequence>
<keyword evidence="4 5" id="KW-0472">Membrane</keyword>
<dbReference type="Proteomes" id="UP000253426">
    <property type="component" value="Unassembled WGS sequence"/>
</dbReference>
<keyword evidence="2 5" id="KW-0812">Transmembrane</keyword>
<comment type="subcellular location">
    <subcellularLocation>
        <location evidence="1">Membrane</location>
        <topology evidence="1">Multi-pass membrane protein</topology>
    </subcellularLocation>
</comment>
<evidence type="ECO:0000256" key="5">
    <source>
        <dbReference type="SAM" id="Phobius"/>
    </source>
</evidence>
<evidence type="ECO:0000259" key="6">
    <source>
        <dbReference type="PROSITE" id="PS50850"/>
    </source>
</evidence>
<feature type="domain" description="Major facilitator superfamily (MFS) profile" evidence="6">
    <location>
        <begin position="10"/>
        <end position="423"/>
    </location>
</feature>
<feature type="transmembrane region" description="Helical" evidence="5">
    <location>
        <begin position="167"/>
        <end position="187"/>
    </location>
</feature>
<proteinExistence type="predicted"/>
<organism evidence="7 8">
    <name type="scientific">Roseimicrobium gellanilyticum</name>
    <dbReference type="NCBI Taxonomy" id="748857"/>
    <lineage>
        <taxon>Bacteria</taxon>
        <taxon>Pseudomonadati</taxon>
        <taxon>Verrucomicrobiota</taxon>
        <taxon>Verrucomicrobiia</taxon>
        <taxon>Verrucomicrobiales</taxon>
        <taxon>Verrucomicrobiaceae</taxon>
        <taxon>Roseimicrobium</taxon>
    </lineage>
</organism>
<dbReference type="PANTHER" id="PTHR11662">
    <property type="entry name" value="SOLUTE CARRIER FAMILY 17"/>
    <property type="match status" value="1"/>
</dbReference>
<dbReference type="AlphaFoldDB" id="A0A366HAS6"/>
<dbReference type="SUPFAM" id="SSF103473">
    <property type="entry name" value="MFS general substrate transporter"/>
    <property type="match status" value="1"/>
</dbReference>
<feature type="transmembrane region" description="Helical" evidence="5">
    <location>
        <begin position="306"/>
        <end position="325"/>
    </location>
</feature>
<evidence type="ECO:0000256" key="4">
    <source>
        <dbReference type="ARBA" id="ARBA00023136"/>
    </source>
</evidence>
<feature type="transmembrane region" description="Helical" evidence="5">
    <location>
        <begin position="365"/>
        <end position="388"/>
    </location>
</feature>
<feature type="transmembrane region" description="Helical" evidence="5">
    <location>
        <begin position="77"/>
        <end position="93"/>
    </location>
</feature>
<dbReference type="GO" id="GO:0022857">
    <property type="term" value="F:transmembrane transporter activity"/>
    <property type="evidence" value="ECO:0007669"/>
    <property type="project" value="InterPro"/>
</dbReference>
<evidence type="ECO:0000256" key="1">
    <source>
        <dbReference type="ARBA" id="ARBA00004141"/>
    </source>
</evidence>
<dbReference type="RefSeq" id="WP_113960781.1">
    <property type="nucleotide sequence ID" value="NZ_QNRR01000010.1"/>
</dbReference>
<dbReference type="Pfam" id="PF07690">
    <property type="entry name" value="MFS_1"/>
    <property type="match status" value="1"/>
</dbReference>
<keyword evidence="3 5" id="KW-1133">Transmembrane helix</keyword>
<dbReference type="Gene3D" id="1.20.1250.20">
    <property type="entry name" value="MFS general substrate transporter like domains"/>
    <property type="match status" value="2"/>
</dbReference>
<comment type="caution">
    <text evidence="7">The sequence shown here is derived from an EMBL/GenBank/DDBJ whole genome shotgun (WGS) entry which is preliminary data.</text>
</comment>
<protein>
    <submittedName>
        <fullName evidence="7">Sugar phosphate permease</fullName>
    </submittedName>
</protein>
<accession>A0A366HAS6</accession>
<name>A0A366HAS6_9BACT</name>
<dbReference type="PROSITE" id="PS50850">
    <property type="entry name" value="MFS"/>
    <property type="match status" value="1"/>
</dbReference>
<dbReference type="OrthoDB" id="9773404at2"/>
<dbReference type="GO" id="GO:0016020">
    <property type="term" value="C:membrane"/>
    <property type="evidence" value="ECO:0007669"/>
    <property type="project" value="UniProtKB-SubCell"/>
</dbReference>
<evidence type="ECO:0000256" key="2">
    <source>
        <dbReference type="ARBA" id="ARBA00022692"/>
    </source>
</evidence>
<evidence type="ECO:0000256" key="3">
    <source>
        <dbReference type="ARBA" id="ARBA00022989"/>
    </source>
</evidence>
<dbReference type="InterPro" id="IPR050382">
    <property type="entry name" value="MFS_Na/Anion_cotransporter"/>
</dbReference>
<reference evidence="7 8" key="1">
    <citation type="submission" date="2018-06" db="EMBL/GenBank/DDBJ databases">
        <title>Genomic Encyclopedia of Type Strains, Phase IV (KMG-IV): sequencing the most valuable type-strain genomes for metagenomic binning, comparative biology and taxonomic classification.</title>
        <authorList>
            <person name="Goeker M."/>
        </authorList>
    </citation>
    <scope>NUCLEOTIDE SEQUENCE [LARGE SCALE GENOMIC DNA]</scope>
    <source>
        <strain evidence="7 8">DSM 25532</strain>
    </source>
</reference>
<feature type="transmembrane region" description="Helical" evidence="5">
    <location>
        <begin position="400"/>
        <end position="420"/>
    </location>
</feature>
<feature type="transmembrane region" description="Helical" evidence="5">
    <location>
        <begin position="139"/>
        <end position="161"/>
    </location>
</feature>